<feature type="domain" description="GST N-terminal" evidence="1">
    <location>
        <begin position="3"/>
        <end position="81"/>
    </location>
</feature>
<dbReference type="InterPro" id="IPR040079">
    <property type="entry name" value="Glutathione_S-Trfase"/>
</dbReference>
<dbReference type="SFLD" id="SFLDS00019">
    <property type="entry name" value="Glutathione_Transferase_(cytos"/>
    <property type="match status" value="1"/>
</dbReference>
<sequence length="219" mass="23901">MEEQMIVYGARPSPFVRKVIVFAAEKGIALDVQPGGFGQGGDVFAQASPFGKMPAFQDGDFLVSDSTAIITYLDTLHPEPRLIPAEAKARARAIWYEEFADTILQPVGAQVFFNRAVAPFMGLPSDPAAADRAEAEELPGMYDYIEKALPDSGWLVEDRFTLADIAVACPLINIGYCSKGQDDARWPKLNRWLDAVRGRPSFADALAVEAKAISRMMGN</sequence>
<dbReference type="InterPro" id="IPR036249">
    <property type="entry name" value="Thioredoxin-like_sf"/>
</dbReference>
<dbReference type="AlphaFoldDB" id="T0GHC8"/>
<dbReference type="InterPro" id="IPR004045">
    <property type="entry name" value="Glutathione_S-Trfase_N"/>
</dbReference>
<dbReference type="InterPro" id="IPR010987">
    <property type="entry name" value="Glutathione-S-Trfase_C-like"/>
</dbReference>
<dbReference type="PANTHER" id="PTHR44051:SF8">
    <property type="entry name" value="GLUTATHIONE S-TRANSFERASE GSTA"/>
    <property type="match status" value="1"/>
</dbReference>
<dbReference type="PANTHER" id="PTHR44051">
    <property type="entry name" value="GLUTATHIONE S-TRANSFERASE-RELATED"/>
    <property type="match status" value="1"/>
</dbReference>
<evidence type="ECO:0000313" key="3">
    <source>
        <dbReference type="EMBL" id="EQB03136.1"/>
    </source>
</evidence>
<evidence type="ECO:0008006" key="5">
    <source>
        <dbReference type="Google" id="ProtNLM"/>
    </source>
</evidence>
<dbReference type="eggNOG" id="COG0625">
    <property type="taxonomic scope" value="Bacteria"/>
</dbReference>
<dbReference type="InterPro" id="IPR036282">
    <property type="entry name" value="Glutathione-S-Trfase_C_sf"/>
</dbReference>
<gene>
    <name evidence="3" type="ORF">L485_06990</name>
</gene>
<dbReference type="Pfam" id="PF13417">
    <property type="entry name" value="GST_N_3"/>
    <property type="match status" value="1"/>
</dbReference>
<evidence type="ECO:0000259" key="1">
    <source>
        <dbReference type="PROSITE" id="PS50404"/>
    </source>
</evidence>
<reference evidence="3 4" key="1">
    <citation type="journal article" date="2013" name="Genome Announc.">
        <title>Draft Genome Sequence of a Hexachlorocyclohexane-Degrading Bacterium, Sphingobium baderi Strain LL03T.</title>
        <authorList>
            <person name="Kaur J."/>
            <person name="Verma H."/>
            <person name="Tripathi C."/>
            <person name="Khurana J.P."/>
            <person name="Lal R."/>
        </authorList>
    </citation>
    <scope>NUCLEOTIDE SEQUENCE [LARGE SCALE GENOMIC DNA]</scope>
    <source>
        <strain evidence="3 4">LL03</strain>
    </source>
</reference>
<dbReference type="PROSITE" id="PS50405">
    <property type="entry name" value="GST_CTER"/>
    <property type="match status" value="1"/>
</dbReference>
<dbReference type="SUPFAM" id="SSF47616">
    <property type="entry name" value="GST C-terminal domain-like"/>
    <property type="match status" value="1"/>
</dbReference>
<dbReference type="Proteomes" id="UP000015524">
    <property type="component" value="Unassembled WGS sequence"/>
</dbReference>
<dbReference type="PATRIC" id="fig|1114964.3.peg.1360"/>
<dbReference type="Gene3D" id="3.40.30.10">
    <property type="entry name" value="Glutaredoxin"/>
    <property type="match status" value="1"/>
</dbReference>
<accession>T0GHC8</accession>
<dbReference type="Gene3D" id="1.20.1050.10">
    <property type="match status" value="1"/>
</dbReference>
<dbReference type="EMBL" id="ATIB01000044">
    <property type="protein sequence ID" value="EQB03136.1"/>
    <property type="molecule type" value="Genomic_DNA"/>
</dbReference>
<proteinExistence type="predicted"/>
<organism evidence="3 4">
    <name type="scientific">Sphingobium baderi LL03</name>
    <dbReference type="NCBI Taxonomy" id="1114964"/>
    <lineage>
        <taxon>Bacteria</taxon>
        <taxon>Pseudomonadati</taxon>
        <taxon>Pseudomonadota</taxon>
        <taxon>Alphaproteobacteria</taxon>
        <taxon>Sphingomonadales</taxon>
        <taxon>Sphingomonadaceae</taxon>
        <taxon>Sphingobium</taxon>
    </lineage>
</organism>
<keyword evidence="4" id="KW-1185">Reference proteome</keyword>
<name>T0GHC8_9SPHN</name>
<comment type="caution">
    <text evidence="3">The sequence shown here is derived from an EMBL/GenBank/DDBJ whole genome shotgun (WGS) entry which is preliminary data.</text>
</comment>
<dbReference type="Pfam" id="PF13410">
    <property type="entry name" value="GST_C_2"/>
    <property type="match status" value="1"/>
</dbReference>
<evidence type="ECO:0000259" key="2">
    <source>
        <dbReference type="PROSITE" id="PS50405"/>
    </source>
</evidence>
<dbReference type="SFLD" id="SFLDG00358">
    <property type="entry name" value="Main_(cytGST)"/>
    <property type="match status" value="1"/>
</dbReference>
<dbReference type="CDD" id="cd00570">
    <property type="entry name" value="GST_N_family"/>
    <property type="match status" value="1"/>
</dbReference>
<dbReference type="PROSITE" id="PS50404">
    <property type="entry name" value="GST_NTER"/>
    <property type="match status" value="1"/>
</dbReference>
<dbReference type="CDD" id="cd00299">
    <property type="entry name" value="GST_C_family"/>
    <property type="match status" value="1"/>
</dbReference>
<evidence type="ECO:0000313" key="4">
    <source>
        <dbReference type="Proteomes" id="UP000015524"/>
    </source>
</evidence>
<protein>
    <recommendedName>
        <fullName evidence="5">Glutathione S-transferase</fullName>
    </recommendedName>
</protein>
<dbReference type="SUPFAM" id="SSF52833">
    <property type="entry name" value="Thioredoxin-like"/>
    <property type="match status" value="1"/>
</dbReference>
<feature type="domain" description="GST C-terminal" evidence="2">
    <location>
        <begin position="86"/>
        <end position="219"/>
    </location>
</feature>